<keyword evidence="1" id="KW-0489">Methyltransferase</keyword>
<dbReference type="GO" id="GO:0032259">
    <property type="term" value="P:methylation"/>
    <property type="evidence" value="ECO:0007669"/>
    <property type="project" value="UniProtKB-KW"/>
</dbReference>
<reference evidence="1" key="1">
    <citation type="journal article" date="2021" name="Proc. Natl. Acad. Sci. U.S.A.">
        <title>A Catalog of Tens of Thousands of Viruses from Human Metagenomes Reveals Hidden Associations with Chronic Diseases.</title>
        <authorList>
            <person name="Tisza M.J."/>
            <person name="Buck C.B."/>
        </authorList>
    </citation>
    <scope>NUCLEOTIDE SEQUENCE</scope>
    <source>
        <strain evidence="1">CtWDo30</strain>
    </source>
</reference>
<organism evidence="1">
    <name type="scientific">Siphoviridae sp. ctWDo30</name>
    <dbReference type="NCBI Taxonomy" id="2826360"/>
    <lineage>
        <taxon>Viruses</taxon>
        <taxon>Duplodnaviria</taxon>
        <taxon>Heunggongvirae</taxon>
        <taxon>Uroviricota</taxon>
        <taxon>Caudoviricetes</taxon>
    </lineage>
</organism>
<sequence>MITHLSLFSGIGGLDLAAVLSGIPGHSGYRAGRGKINWYFGGIKNGKRMQCMHLS</sequence>
<keyword evidence="1" id="KW-0808">Transferase</keyword>
<accession>A0A8S5N518</accession>
<dbReference type="GO" id="GO:0008168">
    <property type="term" value="F:methyltransferase activity"/>
    <property type="evidence" value="ECO:0007669"/>
    <property type="project" value="UniProtKB-KW"/>
</dbReference>
<evidence type="ECO:0000313" key="1">
    <source>
        <dbReference type="EMBL" id="DAD89745.1"/>
    </source>
</evidence>
<name>A0A8S5N518_9CAUD</name>
<dbReference type="EMBL" id="BK015068">
    <property type="protein sequence ID" value="DAD89745.1"/>
    <property type="molecule type" value="Genomic_DNA"/>
</dbReference>
<protein>
    <submittedName>
        <fullName evidence="1">5-cytosine DNA methyltransferase</fullName>
    </submittedName>
</protein>
<proteinExistence type="predicted"/>